<evidence type="ECO:0000313" key="2">
    <source>
        <dbReference type="Ensembl" id="ENSP00000514316.1"/>
    </source>
</evidence>
<reference evidence="2 3" key="1">
    <citation type="journal article" date="2001" name="Nature">
        <title>Initial sequencing and analysis of the human genome.</title>
        <authorList>
            <consortium name="International Human Genome Sequencing Consortium"/>
            <person name="Lander E.S."/>
            <person name="Linton L.M."/>
            <person name="Birren B."/>
            <person name="Nusbaum C."/>
            <person name="Zody M.C."/>
            <person name="Baldwin J."/>
            <person name="Devon K."/>
            <person name="Dewar K."/>
            <person name="Doyle M."/>
            <person name="FitzHugh W."/>
            <person name="Funke R."/>
            <person name="Gage D."/>
            <person name="Harris K."/>
            <person name="Heaford A."/>
            <person name="Howland J."/>
            <person name="Kann L."/>
            <person name="Lehoczky J."/>
            <person name="LeVine R."/>
            <person name="McEwan P."/>
            <person name="McKernan K."/>
            <person name="Meldrim J."/>
            <person name="Mesirov J.P."/>
            <person name="Miranda C."/>
            <person name="Morris W."/>
            <person name="Naylor J."/>
            <person name="Raymond C."/>
            <person name="Rosetti M."/>
            <person name="Santos R."/>
            <person name="Sheridan A."/>
            <person name="Sougnez C."/>
            <person name="Stange-Thomann N."/>
            <person name="Stojanovic N."/>
            <person name="Subramanian A."/>
            <person name="Wyman D."/>
            <person name="Rogers J."/>
            <person name="Sulston J."/>
            <person name="Ainscough R."/>
            <person name="Beck S."/>
            <person name="Bentley D."/>
            <person name="Burton J."/>
            <person name="Clee C."/>
            <person name="Carter N."/>
            <person name="Coulson A."/>
            <person name="Deadman R."/>
            <person name="Deloukas P."/>
            <person name="Dunham A."/>
            <person name="Dunham I."/>
            <person name="Durbin R."/>
            <person name="French L."/>
            <person name="Grafham D."/>
            <person name="Gregory S."/>
            <person name="Hubbard T."/>
            <person name="Humphray S."/>
            <person name="Hunt A."/>
            <person name="Jones M."/>
            <person name="Lloyd C."/>
            <person name="McMurray A."/>
            <person name="Matthews L."/>
            <person name="Mercer S."/>
            <person name="Milne S."/>
            <person name="Mullikin J.C."/>
            <person name="Mungall A."/>
            <person name="Plumb R."/>
            <person name="Ross M."/>
            <person name="Shownkeen R."/>
            <person name="Sims S."/>
            <person name="Waterston R.H."/>
            <person name="Wilson R.K."/>
            <person name="Hillier L.W."/>
            <person name="McPherson J.D."/>
            <person name="Marra M.A."/>
            <person name="Mardis E.R."/>
            <person name="Fulton L.A."/>
            <person name="Chinwalla A.T."/>
            <person name="Pepin K.H."/>
            <person name="Gish W.R."/>
            <person name="Chissoe S.L."/>
            <person name="Wendl M.C."/>
            <person name="Delehaunty K.D."/>
            <person name="Miner T.L."/>
            <person name="Delehaunty A."/>
            <person name="Kramer J.B."/>
            <person name="Cook L.L."/>
            <person name="Fulton R.S."/>
            <person name="Johnson D.L."/>
            <person name="Minx P.J."/>
            <person name="Clifton S.W."/>
            <person name="Hawkins T."/>
            <person name="Branscomb E."/>
            <person name="Predki P."/>
            <person name="Richardson P."/>
            <person name="Wenning S."/>
            <person name="Slezak T."/>
            <person name="Doggett N."/>
            <person name="Cheng J.F."/>
            <person name="Olsen A."/>
            <person name="Lucas S."/>
            <person name="Elkin C."/>
            <person name="Uberbacher E."/>
            <person name="Frazier M."/>
            <person name="Gibbs R.A."/>
            <person name="Muzny D.M."/>
            <person name="Scherer S.E."/>
            <person name="Bouck J.B."/>
            <person name="Sodergren E.J."/>
            <person name="Worley K.C."/>
            <person name="Rives C.M."/>
            <person name="Gorrell J.H."/>
            <person name="Metzker M.L."/>
            <person name="Naylor S.L."/>
            <person name="Kucherlapati R.S."/>
            <person name="Nelson D.L."/>
            <person name="Weinstock G.M."/>
            <person name="Sakaki Y."/>
            <person name="Fujiyama A."/>
            <person name="Hattori M."/>
            <person name="Yada T."/>
            <person name="Toyoda A."/>
            <person name="Itoh T."/>
            <person name="Kawagoe C."/>
            <person name="Watanabe H."/>
            <person name="Totoki Y."/>
            <person name="Taylor T."/>
            <person name="Weissenbach J."/>
            <person name="Heilig R."/>
            <person name="Saurin W."/>
            <person name="Artiguenave F."/>
            <person name="Brottier P."/>
            <person name="Bruls T."/>
            <person name="Pelletier E."/>
            <person name="Robert C."/>
            <person name="Wincker P."/>
            <person name="Smith D.R."/>
            <person name="Doucette-Stamm L."/>
            <person name="Rubenfield M."/>
            <person name="Weinstock K."/>
            <person name="Lee H.M."/>
            <person name="Dubois J."/>
            <person name="Rosenthal A."/>
            <person name="Platzer M."/>
            <person name="Nyakatura G."/>
            <person name="Taudien S."/>
            <person name="Rump A."/>
            <person name="Yang H."/>
            <person name="Yu J."/>
            <person name="Wang J."/>
            <person name="Huang G."/>
            <person name="Gu J."/>
            <person name="Hood L."/>
            <person name="Rowen L."/>
            <person name="Madan A."/>
            <person name="Qin S."/>
            <person name="Davis R.W."/>
            <person name="Federspiel N.A."/>
            <person name="Abola A.P."/>
            <person name="Proctor M.J."/>
            <person name="Myers R.M."/>
            <person name="Schmutz J."/>
            <person name="Dickson M."/>
            <person name="Grimwood J."/>
            <person name="Cox D.R."/>
            <person name="Olson M.V."/>
            <person name="Kaul R."/>
            <person name="Raymond C."/>
            <person name="Shimizu N."/>
            <person name="Kawasaki K."/>
            <person name="Minoshima S."/>
            <person name="Evans G.A."/>
            <person name="Athanasiou M."/>
            <person name="Schultz R."/>
            <person name="Roe B.A."/>
            <person name="Chen F."/>
            <person name="Pan H."/>
            <person name="Ramser J."/>
            <person name="Lehrach H."/>
            <person name="Reinhardt R."/>
            <person name="McCombie W.R."/>
            <person name="de la Bastide M."/>
            <person name="Dedhia N."/>
            <person name="Blocker H."/>
            <person name="Hornischer K."/>
            <person name="Nordsiek G."/>
            <person name="Agarwala R."/>
            <person name="Aravind L."/>
            <person name="Bailey J.A."/>
            <person name="Bateman A."/>
            <person name="Batzoglou S."/>
            <person name="Birney E."/>
            <person name="Bork P."/>
            <person name="Brown D.G."/>
            <person name="Burge C.B."/>
            <person name="Cerutti L."/>
            <person name="Chen H.C."/>
            <person name="Church D."/>
            <person name="Clamp M."/>
            <person name="Copley R.R."/>
            <person name="Doerks T."/>
            <person name="Eddy S.R."/>
            <person name="Eichler E.E."/>
            <person name="Furey T.S."/>
            <person name="Galagan J."/>
            <person name="Gilbert J.G."/>
            <person name="Harmon C."/>
            <person name="Hayashizaki Y."/>
            <person name="Haussler D."/>
            <person name="Hermjakob H."/>
            <person name="Hokamp K."/>
            <person name="Jang W."/>
            <person name="Johnson L.S."/>
            <person name="Jones T.A."/>
            <person name="Kasif S."/>
            <person name="Kaspryzk A."/>
            <person name="Kennedy S."/>
            <person name="Kent W.J."/>
            <person name="Kitts P."/>
            <person name="Koonin E.V."/>
            <person name="Korf I."/>
            <person name="Kulp D."/>
            <person name="Lancet D."/>
            <person name="Lowe T.M."/>
            <person name="McLysaght A."/>
            <person name="Mikkelsen T."/>
            <person name="Moran J.V."/>
            <person name="Mulder N."/>
            <person name="Pollara V.J."/>
            <person name="Ponting C.P."/>
            <person name="Schuler G."/>
            <person name="Schultz J."/>
            <person name="Slater G."/>
            <person name="Smit A.F."/>
            <person name="Stupka E."/>
            <person name="Szustakowski J."/>
            <person name="Thierry-Mieg D."/>
            <person name="Thierry-Mieg J."/>
            <person name="Wagner L."/>
            <person name="Wallis J."/>
            <person name="Wheeler R."/>
            <person name="Williams A."/>
            <person name="Wolf Y.I."/>
            <person name="Wolfe K.H."/>
            <person name="Yang S.P."/>
            <person name="Yeh R.F."/>
            <person name="Collins F."/>
            <person name="Guyer M.S."/>
            <person name="Peterson J."/>
            <person name="Felsenfeld A."/>
            <person name="Wetterstrand K.A."/>
            <person name="Patrinos A."/>
            <person name="Morgan M.J."/>
            <person name="de Jong P."/>
            <person name="Catanese J.J."/>
            <person name="Osoegawa K."/>
            <person name="Shizuya H."/>
            <person name="Choi S."/>
            <person name="Chen Y.J."/>
        </authorList>
    </citation>
    <scope>NUCLEOTIDE SEQUENCE [LARGE SCALE GENOMIC DNA]</scope>
</reference>
<feature type="compositionally biased region" description="Basic residues" evidence="1">
    <location>
        <begin position="1"/>
        <end position="12"/>
    </location>
</feature>
<name>A0A8V8TPW5_HUMAN</name>
<evidence type="ECO:0000313" key="3">
    <source>
        <dbReference type="Proteomes" id="UP000005640"/>
    </source>
</evidence>
<evidence type="ECO:0000256" key="1">
    <source>
        <dbReference type="SAM" id="MobiDB-lite"/>
    </source>
</evidence>
<dbReference type="EMBL" id="AP000427">
    <property type="status" value="NOT_ANNOTATED_CDS"/>
    <property type="molecule type" value="Genomic_DNA"/>
</dbReference>
<dbReference type="GeneCards" id="ENSG00000289767"/>
<dbReference type="Ensembl" id="ENST00000699341.1">
    <property type="protein sequence ID" value="ENSP00000514316.1"/>
    <property type="gene ID" value="ENSG00000289767.1"/>
</dbReference>
<proteinExistence type="predicted"/>
<dbReference type="GeneTree" id="ENSGT01110000271810"/>
<dbReference type="GeneID" id="139907707"/>
<reference evidence="2" key="5">
    <citation type="submission" date="2025-09" db="UniProtKB">
        <authorList>
            <consortium name="Ensembl"/>
        </authorList>
    </citation>
    <scope>IDENTIFICATION</scope>
</reference>
<protein>
    <submittedName>
        <fullName evidence="2">Uncharacterized protein</fullName>
    </submittedName>
</protein>
<reference evidence="2 3" key="3">
    <citation type="journal article" date="2006" name="Nature">
        <title>DNA sequence and analysis of human chromosome 8.</title>
        <authorList>
            <person name="Nusbaum C."/>
            <person name="Mikkelsen T.S."/>
            <person name="Zody M.C."/>
            <person name="Asakawa S."/>
            <person name="Taudien S."/>
            <person name="Garber M."/>
            <person name="Kodira C.D."/>
            <person name="Schueler M.G."/>
            <person name="Shimizu A."/>
            <person name="Whittaker C.A."/>
            <person name="Chang J.L."/>
            <person name="Cuomo C.A."/>
            <person name="Dewar K."/>
            <person name="FitzGerald M.G."/>
            <person name="Yang X."/>
            <person name="Allen N.R."/>
            <person name="Anderson S."/>
            <person name="Asakawa T."/>
            <person name="Blechschmidt K."/>
            <person name="Bloom T."/>
            <person name="Borowsky M.L."/>
            <person name="Butler J."/>
            <person name="Cook A."/>
            <person name="Corum B."/>
            <person name="DeArellano K."/>
            <person name="DeCaprio D."/>
            <person name="Dooley K.T."/>
            <person name="Dorris L.III."/>
            <person name="Engels R."/>
            <person name="Glockner G."/>
            <person name="Hafez N."/>
            <person name="Hagopian D.S."/>
            <person name="Hall J.L."/>
            <person name="Ishikawa S.K."/>
            <person name="Jaffe D.B."/>
            <person name="Kamat A."/>
            <person name="Kudoh J."/>
            <person name="Lehmann R."/>
            <person name="Lokitsang T."/>
            <person name="Macdonald P."/>
            <person name="Major J.E."/>
            <person name="Matthews C.D."/>
            <person name="Mauceli E."/>
            <person name="Menzel U."/>
            <person name="Mihalev A.H."/>
            <person name="Minoshima S."/>
            <person name="Murayama Y."/>
            <person name="Naylor J.W."/>
            <person name="Nicol R."/>
            <person name="Nguyen C."/>
            <person name="O'Leary S.B."/>
            <person name="O'Neill K."/>
            <person name="Parker S.C."/>
            <person name="Polley A."/>
            <person name="Raymond C.K."/>
            <person name="Reichwald K."/>
            <person name="Rodriguez J."/>
            <person name="Sasaki T."/>
            <person name="Schilhabel M."/>
            <person name="Siddiqui R."/>
            <person name="Smith C.L."/>
            <person name="Sneddon T.P."/>
            <person name="Talamas J.A."/>
            <person name="Tenzin P."/>
            <person name="Topham K."/>
            <person name="Venkataraman V."/>
            <person name="Wen G."/>
            <person name="Yamazaki S."/>
            <person name="Young S.K."/>
            <person name="Zeng Q."/>
            <person name="Zimmer A.R."/>
            <person name="Rosenthal A."/>
            <person name="Birren B.W."/>
            <person name="Platzer M."/>
            <person name="Shimizu N."/>
            <person name="Lander E.S."/>
        </authorList>
    </citation>
    <scope>NUCLEOTIDE SEQUENCE [LARGE SCALE GENOMIC DNA]</scope>
</reference>
<sequence>MAAAQRQRRLLRSARPALNERGWE</sequence>
<reference evidence="2" key="4">
    <citation type="submission" date="2025-08" db="UniProtKB">
        <authorList>
            <consortium name="Ensembl"/>
        </authorList>
    </citation>
    <scope>IDENTIFICATION</scope>
</reference>
<keyword evidence="3" id="KW-1185">Reference proteome</keyword>
<reference evidence="2 3" key="2">
    <citation type="journal article" date="2004" name="Nature">
        <title>Finishing the euchromatic sequence of the human genome.</title>
        <authorList>
            <consortium name="International Human Genome Sequencing Consortium"/>
        </authorList>
    </citation>
    <scope>NUCLEOTIDE SEQUENCE [LARGE SCALE GENOMIC DNA]</scope>
</reference>
<organism evidence="2 3">
    <name type="scientific">Homo sapiens</name>
    <name type="common">Human</name>
    <dbReference type="NCBI Taxonomy" id="9606"/>
    <lineage>
        <taxon>Eukaryota</taxon>
        <taxon>Metazoa</taxon>
        <taxon>Chordata</taxon>
        <taxon>Craniata</taxon>
        <taxon>Vertebrata</taxon>
        <taxon>Euteleostomi</taxon>
        <taxon>Mammalia</taxon>
        <taxon>Eutheria</taxon>
        <taxon>Euarchontoglires</taxon>
        <taxon>Primates</taxon>
        <taxon>Haplorrhini</taxon>
        <taxon>Catarrhini</taxon>
        <taxon>Hominidae</taxon>
        <taxon>Homo</taxon>
    </lineage>
</organism>
<dbReference type="Proteomes" id="UP000005640">
    <property type="component" value="Chromosome 8"/>
</dbReference>
<accession>A0A8V8TPW5</accession>
<dbReference type="AlphaFoldDB" id="A0A8V8TPW5"/>
<dbReference type="RefSeq" id="NP_001423310.1">
    <property type="nucleotide sequence ID" value="NM_001436381.1"/>
</dbReference>
<feature type="region of interest" description="Disordered" evidence="1">
    <location>
        <begin position="1"/>
        <end position="24"/>
    </location>
</feature>